<accession>A0A7S4G2M8</accession>
<sequence length="109" mass="11387">MSIPCCSHDGACATAAIVQPLLFVRESEQPVDVEPKHSDIAGSWQTSKQVSSAGMPPPCAHLSGMPARNGGIPSGAVQQFPLPGAHRGCQGVLSHKPYTDTPLKELTKS</sequence>
<proteinExistence type="predicted"/>
<organism evidence="1">
    <name type="scientific">Eutreptiella gymnastica</name>
    <dbReference type="NCBI Taxonomy" id="73025"/>
    <lineage>
        <taxon>Eukaryota</taxon>
        <taxon>Discoba</taxon>
        <taxon>Euglenozoa</taxon>
        <taxon>Euglenida</taxon>
        <taxon>Spirocuta</taxon>
        <taxon>Euglenophyceae</taxon>
        <taxon>Eutreptiales</taxon>
        <taxon>Eutreptiaceae</taxon>
        <taxon>Eutreptiella</taxon>
    </lineage>
</organism>
<gene>
    <name evidence="1" type="ORF">EGYM00163_LOCUS34491</name>
</gene>
<dbReference type="EMBL" id="HBJA01100072">
    <property type="protein sequence ID" value="CAE0823289.1"/>
    <property type="molecule type" value="Transcribed_RNA"/>
</dbReference>
<protein>
    <submittedName>
        <fullName evidence="1">Uncharacterized protein</fullName>
    </submittedName>
</protein>
<dbReference type="AlphaFoldDB" id="A0A7S4G2M8"/>
<name>A0A7S4G2M8_9EUGL</name>
<reference evidence="1" key="1">
    <citation type="submission" date="2021-01" db="EMBL/GenBank/DDBJ databases">
        <authorList>
            <person name="Corre E."/>
            <person name="Pelletier E."/>
            <person name="Niang G."/>
            <person name="Scheremetjew M."/>
            <person name="Finn R."/>
            <person name="Kale V."/>
            <person name="Holt S."/>
            <person name="Cochrane G."/>
            <person name="Meng A."/>
            <person name="Brown T."/>
            <person name="Cohen L."/>
        </authorList>
    </citation>
    <scope>NUCLEOTIDE SEQUENCE</scope>
    <source>
        <strain evidence="1">CCMP1594</strain>
    </source>
</reference>
<evidence type="ECO:0000313" key="1">
    <source>
        <dbReference type="EMBL" id="CAE0823289.1"/>
    </source>
</evidence>